<dbReference type="GO" id="GO:0016491">
    <property type="term" value="F:oxidoreductase activity"/>
    <property type="evidence" value="ECO:0007669"/>
    <property type="project" value="UniProtKB-KW"/>
</dbReference>
<name>A0ABU5C4V5_9BACI</name>
<accession>A0ABU5C4V5</accession>
<comment type="caution">
    <text evidence="4">The sequence shown here is derived from an EMBL/GenBank/DDBJ whole genome shotgun (WGS) entry which is preliminary data.</text>
</comment>
<dbReference type="InterPro" id="IPR008259">
    <property type="entry name" value="FMN_hydac_DH_AS"/>
</dbReference>
<protein>
    <submittedName>
        <fullName evidence="4">Alpha-hydroxy acid oxidase</fullName>
        <ecNumber evidence="4">1.-.-.-</ecNumber>
    </submittedName>
</protein>
<dbReference type="EMBL" id="JAWDIP010000003">
    <property type="protein sequence ID" value="MDY0394358.1"/>
    <property type="molecule type" value="Genomic_DNA"/>
</dbReference>
<evidence type="ECO:0000313" key="5">
    <source>
        <dbReference type="Proteomes" id="UP001281447"/>
    </source>
</evidence>
<comment type="cofactor">
    <cofactor evidence="1">
        <name>FMN</name>
        <dbReference type="ChEBI" id="CHEBI:58210"/>
    </cofactor>
</comment>
<keyword evidence="5" id="KW-1185">Reference proteome</keyword>
<dbReference type="PROSITE" id="PS00557">
    <property type="entry name" value="FMN_HYDROXY_ACID_DH_1"/>
    <property type="match status" value="1"/>
</dbReference>
<dbReference type="InterPro" id="IPR000262">
    <property type="entry name" value="FMN-dep_DH"/>
</dbReference>
<dbReference type="PANTHER" id="PTHR10578:SF143">
    <property type="entry name" value="FMN-DEPENDENT ALPHA-HYDROXY ACID DEHYDROGENASE PB1A11.03"/>
    <property type="match status" value="1"/>
</dbReference>
<gene>
    <name evidence="4" type="ORF">RWE15_07665</name>
</gene>
<dbReference type="Pfam" id="PF01070">
    <property type="entry name" value="FMN_dh"/>
    <property type="match status" value="1"/>
</dbReference>
<dbReference type="EC" id="1.-.-.-" evidence="4"/>
<evidence type="ECO:0000313" key="4">
    <source>
        <dbReference type="EMBL" id="MDY0394358.1"/>
    </source>
</evidence>
<evidence type="ECO:0000256" key="1">
    <source>
        <dbReference type="ARBA" id="ARBA00001917"/>
    </source>
</evidence>
<dbReference type="PANTHER" id="PTHR10578">
    <property type="entry name" value="S -2-HYDROXY-ACID OXIDASE-RELATED"/>
    <property type="match status" value="1"/>
</dbReference>
<dbReference type="SUPFAM" id="SSF51395">
    <property type="entry name" value="FMN-linked oxidoreductases"/>
    <property type="match status" value="1"/>
</dbReference>
<dbReference type="PROSITE" id="PS51349">
    <property type="entry name" value="FMN_HYDROXY_ACID_DH_2"/>
    <property type="match status" value="1"/>
</dbReference>
<dbReference type="Proteomes" id="UP001281447">
    <property type="component" value="Unassembled WGS sequence"/>
</dbReference>
<sequence length="145" mass="15388">MILLFLRKHTSLPLILKGILHPEDAKLAIKHGADGIIVSNHGGRQVDGAIGALHALPKICDVVQDKIPILMDSGIRRGSDIIKAMALGAKAVLVGRPAMYGLAAAGEQGVKEVLRNMVADLDITLGLAGQRDVKQLDLSILYKTS</sequence>
<feature type="domain" description="FMN hydroxy acid dehydrogenase" evidence="3">
    <location>
        <begin position="1"/>
        <end position="145"/>
    </location>
</feature>
<keyword evidence="2 4" id="KW-0560">Oxidoreductase</keyword>
<organism evidence="4 5">
    <name type="scientific">Tigheibacillus halophilus</name>
    <dbReference type="NCBI Taxonomy" id="361280"/>
    <lineage>
        <taxon>Bacteria</taxon>
        <taxon>Bacillati</taxon>
        <taxon>Bacillota</taxon>
        <taxon>Bacilli</taxon>
        <taxon>Bacillales</taxon>
        <taxon>Bacillaceae</taxon>
        <taxon>Tigheibacillus</taxon>
    </lineage>
</organism>
<proteinExistence type="predicted"/>
<evidence type="ECO:0000256" key="2">
    <source>
        <dbReference type="ARBA" id="ARBA00023002"/>
    </source>
</evidence>
<dbReference type="InterPro" id="IPR013785">
    <property type="entry name" value="Aldolase_TIM"/>
</dbReference>
<evidence type="ECO:0000259" key="3">
    <source>
        <dbReference type="PROSITE" id="PS51349"/>
    </source>
</evidence>
<dbReference type="Gene3D" id="3.20.20.70">
    <property type="entry name" value="Aldolase class I"/>
    <property type="match status" value="1"/>
</dbReference>
<dbReference type="InterPro" id="IPR037396">
    <property type="entry name" value="FMN_HAD"/>
</dbReference>
<reference evidence="4 5" key="1">
    <citation type="submission" date="2023-10" db="EMBL/GenBank/DDBJ databases">
        <title>Virgibacillus halophilus 5B73C genome.</title>
        <authorList>
            <person name="Miliotis G."/>
            <person name="Sengupta P."/>
            <person name="Hameed A."/>
            <person name="Chuvochina M."/>
            <person name="Mcdonagh F."/>
            <person name="Simpson A.C."/>
            <person name="Singh N.K."/>
            <person name="Rekha P.D."/>
            <person name="Raman K."/>
            <person name="Hugenholtz P."/>
            <person name="Venkateswaran K."/>
        </authorList>
    </citation>
    <scope>NUCLEOTIDE SEQUENCE [LARGE SCALE GENOMIC DNA]</scope>
    <source>
        <strain evidence="4 5">5B73C</strain>
    </source>
</reference>